<dbReference type="InterPro" id="IPR044174">
    <property type="entry name" value="BC10-like"/>
</dbReference>
<feature type="compositionally biased region" description="Basic and acidic residues" evidence="6">
    <location>
        <begin position="65"/>
        <end position="76"/>
    </location>
</feature>
<feature type="compositionally biased region" description="Polar residues" evidence="6">
    <location>
        <begin position="13"/>
        <end position="28"/>
    </location>
</feature>
<evidence type="ECO:0000256" key="7">
    <source>
        <dbReference type="SAM" id="Phobius"/>
    </source>
</evidence>
<comment type="caution">
    <text evidence="8">The sequence shown here is derived from an EMBL/GenBank/DDBJ whole genome shotgun (WGS) entry which is preliminary data.</text>
</comment>
<keyword evidence="9" id="KW-1185">Reference proteome</keyword>
<keyword evidence="7" id="KW-1133">Transmembrane helix</keyword>
<keyword evidence="7" id="KW-0812">Transmembrane</keyword>
<proteinExistence type="predicted"/>
<keyword evidence="2" id="KW-0328">Glycosyltransferase</keyword>
<dbReference type="PANTHER" id="PTHR31042">
    <property type="entry name" value="CORE-2/I-BRANCHING BETA-1,6-N-ACETYLGLUCOSAMINYLTRANSFERASE FAMILY PROTEIN-RELATED"/>
    <property type="match status" value="1"/>
</dbReference>
<protein>
    <submittedName>
        <fullName evidence="8">G11882 protein</fullName>
    </submittedName>
</protein>
<sequence>MPLKLFRNDTRDSSPVQPSTPPRSSSLKNPLRRSHSFLLRDSVKGTFMSRGSQPNLVSYADDEADHASSSRDENRKKGGHMRNGKAWWRQRPQVLAMVAIALLGSAGLASTWSGPLRRGSAGKHKHLMSHGVPESLMHANITAGYADTFCKSFVPSNLTTQHWVDEPMCQRANTTFKAGVHQKDACAAVINVPKIAMLFLATKGFPHAAMWSMWFQQVRGLVPRDCVAQAFCQRGRTRGDPAGFNELIQACGPSSETPGMKGIVEEQHLFNLYVHLPPNKTLEGPPTIFNGHEIPGSIQTGWGEWSLADASRVLIREALKNPLNQRFIMLSESCVPLYPPAVVYQQLMWEKKSRINACDSDPNYYRDNYRYTWRMAPELEESKWRKSFQWFGVVRKHAKVIAEDTKIAKVFEKHCVNAWDDDRNAWRSCFSDEHYFATVLATQGVDEETDCTGGMTHTEWCNPCLTPDDRLHPTAYTADMVSQESMANMREVGLKMCNVSAAEDLAAVSFVSAAQLAAGQQCGQAPPPSMEGGALGRGCPVFARKFPSDTAHKVLEASFNMLVSENKVAPQGYLVPDSKAPGFDKQCKSLGQPAKSRKQLFV</sequence>
<evidence type="ECO:0000313" key="8">
    <source>
        <dbReference type="EMBL" id="CAL5228702.1"/>
    </source>
</evidence>
<keyword evidence="5" id="KW-0325">Glycoprotein</keyword>
<accession>A0ABP1G9C6</accession>
<evidence type="ECO:0000313" key="9">
    <source>
        <dbReference type="Proteomes" id="UP001497392"/>
    </source>
</evidence>
<name>A0ABP1G9C6_9CHLO</name>
<reference evidence="8 9" key="1">
    <citation type="submission" date="2024-06" db="EMBL/GenBank/DDBJ databases">
        <authorList>
            <person name="Kraege A."/>
            <person name="Thomma B."/>
        </authorList>
    </citation>
    <scope>NUCLEOTIDE SEQUENCE [LARGE SCALE GENOMIC DNA]</scope>
</reference>
<evidence type="ECO:0000256" key="2">
    <source>
        <dbReference type="ARBA" id="ARBA00022676"/>
    </source>
</evidence>
<comment type="subcellular location">
    <subcellularLocation>
        <location evidence="1">Membrane</location>
        <topology evidence="1">Single-pass type II membrane protein</topology>
    </subcellularLocation>
</comment>
<evidence type="ECO:0000256" key="3">
    <source>
        <dbReference type="ARBA" id="ARBA00022679"/>
    </source>
</evidence>
<evidence type="ECO:0000256" key="1">
    <source>
        <dbReference type="ARBA" id="ARBA00004606"/>
    </source>
</evidence>
<gene>
    <name evidence="8" type="primary">g11882</name>
    <name evidence="8" type="ORF">VP750_LOCUS10608</name>
</gene>
<dbReference type="PANTHER" id="PTHR31042:SF150">
    <property type="entry name" value="OS06G0661900 PROTEIN"/>
    <property type="match status" value="1"/>
</dbReference>
<dbReference type="Proteomes" id="UP001497392">
    <property type="component" value="Unassembled WGS sequence"/>
</dbReference>
<feature type="transmembrane region" description="Helical" evidence="7">
    <location>
        <begin position="94"/>
        <end position="112"/>
    </location>
</feature>
<keyword evidence="4 7" id="KW-0472">Membrane</keyword>
<dbReference type="EMBL" id="CAXHTA020000019">
    <property type="protein sequence ID" value="CAL5228702.1"/>
    <property type="molecule type" value="Genomic_DNA"/>
</dbReference>
<keyword evidence="3" id="KW-0808">Transferase</keyword>
<evidence type="ECO:0000256" key="5">
    <source>
        <dbReference type="ARBA" id="ARBA00023180"/>
    </source>
</evidence>
<dbReference type="InterPro" id="IPR003406">
    <property type="entry name" value="Glyco_trans_14"/>
</dbReference>
<feature type="compositionally biased region" description="Basic and acidic residues" evidence="6">
    <location>
        <begin position="1"/>
        <end position="12"/>
    </location>
</feature>
<organism evidence="8 9">
    <name type="scientific">Coccomyxa viridis</name>
    <dbReference type="NCBI Taxonomy" id="1274662"/>
    <lineage>
        <taxon>Eukaryota</taxon>
        <taxon>Viridiplantae</taxon>
        <taxon>Chlorophyta</taxon>
        <taxon>core chlorophytes</taxon>
        <taxon>Trebouxiophyceae</taxon>
        <taxon>Trebouxiophyceae incertae sedis</taxon>
        <taxon>Coccomyxaceae</taxon>
        <taxon>Coccomyxa</taxon>
    </lineage>
</organism>
<evidence type="ECO:0000256" key="6">
    <source>
        <dbReference type="SAM" id="MobiDB-lite"/>
    </source>
</evidence>
<evidence type="ECO:0000256" key="4">
    <source>
        <dbReference type="ARBA" id="ARBA00023136"/>
    </source>
</evidence>
<feature type="region of interest" description="Disordered" evidence="6">
    <location>
        <begin position="1"/>
        <end position="85"/>
    </location>
</feature>
<dbReference type="Pfam" id="PF02485">
    <property type="entry name" value="Branch"/>
    <property type="match status" value="1"/>
</dbReference>